<dbReference type="PANTHER" id="PTHR45982">
    <property type="entry name" value="REGULATOR OF CHROMOSOME CONDENSATION"/>
    <property type="match status" value="1"/>
</dbReference>
<evidence type="ECO:0000313" key="5">
    <source>
        <dbReference type="Proteomes" id="UP001149090"/>
    </source>
</evidence>
<dbReference type="InterPro" id="IPR000210">
    <property type="entry name" value="BTB/POZ_dom"/>
</dbReference>
<accession>A0A9Q0LIG8</accession>
<keyword evidence="5" id="KW-1185">Reference proteome</keyword>
<feature type="repeat" description="RCC1" evidence="1">
    <location>
        <begin position="202"/>
        <end position="254"/>
    </location>
</feature>
<evidence type="ECO:0000313" key="4">
    <source>
        <dbReference type="EMBL" id="KAJ5073075.1"/>
    </source>
</evidence>
<dbReference type="Pfam" id="PF00415">
    <property type="entry name" value="RCC1"/>
    <property type="match status" value="1"/>
</dbReference>
<evidence type="ECO:0000259" key="3">
    <source>
        <dbReference type="PROSITE" id="PS50097"/>
    </source>
</evidence>
<organism evidence="4 5">
    <name type="scientific">Anaeramoeba ignava</name>
    <name type="common">Anaerobic marine amoeba</name>
    <dbReference type="NCBI Taxonomy" id="1746090"/>
    <lineage>
        <taxon>Eukaryota</taxon>
        <taxon>Metamonada</taxon>
        <taxon>Anaeramoebidae</taxon>
        <taxon>Anaeramoeba</taxon>
    </lineage>
</organism>
<dbReference type="EMBL" id="JAPDFW010000077">
    <property type="protein sequence ID" value="KAJ5073075.1"/>
    <property type="molecule type" value="Genomic_DNA"/>
</dbReference>
<dbReference type="AlphaFoldDB" id="A0A9Q0LIG8"/>
<gene>
    <name evidence="4" type="ORF">M0811_09030</name>
</gene>
<feature type="compositionally biased region" description="Low complexity" evidence="2">
    <location>
        <begin position="595"/>
        <end position="628"/>
    </location>
</feature>
<comment type="caution">
    <text evidence="4">The sequence shown here is derived from an EMBL/GenBank/DDBJ whole genome shotgun (WGS) entry which is preliminary data.</text>
</comment>
<dbReference type="OrthoDB" id="8068875at2759"/>
<dbReference type="InterPro" id="IPR011333">
    <property type="entry name" value="SKP1/BTB/POZ_sf"/>
</dbReference>
<dbReference type="InterPro" id="IPR051553">
    <property type="entry name" value="Ran_GTPase-activating"/>
</dbReference>
<reference evidence="4" key="1">
    <citation type="submission" date="2022-10" db="EMBL/GenBank/DDBJ databases">
        <title>Novel sulphate-reducing endosymbionts in the free-living metamonad Anaeramoeba.</title>
        <authorList>
            <person name="Jerlstrom-Hultqvist J."/>
            <person name="Cepicka I."/>
            <person name="Gallot-Lavallee L."/>
            <person name="Salas-Leiva D."/>
            <person name="Curtis B.A."/>
            <person name="Zahonova K."/>
            <person name="Pipaliya S."/>
            <person name="Dacks J."/>
            <person name="Roger A.J."/>
        </authorList>
    </citation>
    <scope>NUCLEOTIDE SEQUENCE</scope>
    <source>
        <strain evidence="4">BMAN</strain>
    </source>
</reference>
<dbReference type="InterPro" id="IPR009091">
    <property type="entry name" value="RCC1/BLIP-II"/>
</dbReference>
<feature type="region of interest" description="Disordered" evidence="2">
    <location>
        <begin position="595"/>
        <end position="634"/>
    </location>
</feature>
<feature type="domain" description="BTB" evidence="3">
    <location>
        <begin position="475"/>
        <end position="542"/>
    </location>
</feature>
<dbReference type="PROSITE" id="PS50097">
    <property type="entry name" value="BTB"/>
    <property type="match status" value="1"/>
</dbReference>
<dbReference type="Gene3D" id="3.30.710.10">
    <property type="entry name" value="Potassium Channel Kv1.1, Chain A"/>
    <property type="match status" value="1"/>
</dbReference>
<dbReference type="Pfam" id="PF00651">
    <property type="entry name" value="BTB"/>
    <property type="match status" value="1"/>
</dbReference>
<sequence>MSKFKKINDIWTFEIKKYHIQQQKSSQIIKCKKFNFLEEESQVKQIASGEFSTIFLLENGKVIEYYKKANISEKLSIENIRKVSAGFKMIAFLTTEREVIMTREDENPIKDDPFRNISNLIEYPRDRIISDVVCGANSVYLLSENGNSYGIGSNYWHQLGYKPEDKTKKLEKSEKPIFMMSNVSKIYSGSYSHSVFLLTSNQKLFCCGDNQYGQLGLIKGKEEIKTLTQIENLPEGKILDIRMGHDHSVMLIEEKSDIRKIYSCGGRVYNRYQVKERKTEFTEIKTPLDPDENILEMRTAELVTLILTSNGKLIGFGRTNGLMQISGNINNYLTPIRIQLPKLSFDISNYHISCGDEVSFLYSSLFTSLHADLVELFQRQEFCDVLFDTIDNQQIGAHQLILKYRLKDYQNQLGKLRSIISLKTLKEANQIFPTIYSNKQITSINLESSIQELLNEESIIETIKRIYLNENENEKDFTIKREEKEYKFPKLILIMRSELYRGMFLAVTEDDSNEVTDYSELSTESFQILEYWIYSNQIKEGIKITKEIIEELKKAMDYFQLNELNPNLVSSAIDLYNKTHKGRIIKNIEENPKLNLNSNSNQNINQNLNQNQNPNQNQNQNQNPNQNQKKCEIF</sequence>
<name>A0A9Q0LIG8_ANAIG</name>
<proteinExistence type="predicted"/>
<dbReference type="SUPFAM" id="SSF54695">
    <property type="entry name" value="POZ domain"/>
    <property type="match status" value="1"/>
</dbReference>
<dbReference type="InterPro" id="IPR000408">
    <property type="entry name" value="Reg_chr_condens"/>
</dbReference>
<dbReference type="SUPFAM" id="SSF50985">
    <property type="entry name" value="RCC1/BLIP-II"/>
    <property type="match status" value="1"/>
</dbReference>
<dbReference type="PANTHER" id="PTHR45982:SF1">
    <property type="entry name" value="REGULATOR OF CHROMOSOME CONDENSATION"/>
    <property type="match status" value="1"/>
</dbReference>
<dbReference type="PROSITE" id="PS50012">
    <property type="entry name" value="RCC1_3"/>
    <property type="match status" value="1"/>
</dbReference>
<evidence type="ECO:0000256" key="1">
    <source>
        <dbReference type="PROSITE-ProRule" id="PRU00235"/>
    </source>
</evidence>
<dbReference type="Proteomes" id="UP001149090">
    <property type="component" value="Unassembled WGS sequence"/>
</dbReference>
<evidence type="ECO:0000256" key="2">
    <source>
        <dbReference type="SAM" id="MobiDB-lite"/>
    </source>
</evidence>
<dbReference type="Gene3D" id="2.130.10.30">
    <property type="entry name" value="Regulator of chromosome condensation 1/beta-lactamase-inhibitor protein II"/>
    <property type="match status" value="1"/>
</dbReference>
<protein>
    <recommendedName>
        <fullName evidence="3">BTB domain-containing protein</fullName>
    </recommendedName>
</protein>